<dbReference type="AlphaFoldDB" id="A0A3G9GIV1"/>
<name>A0A3G9GIV1_9NEIS</name>
<dbReference type="EMBL" id="AP018823">
    <property type="protein sequence ID" value="BBF86609.1"/>
    <property type="molecule type" value="Genomic_DNA"/>
</dbReference>
<sequence>MRGTGAHLHVEGLHDDAPLLVPIILEGKDDFLEGKHRRGVASKKSKVDSTA</sequence>
<evidence type="ECO:0000313" key="2">
    <source>
        <dbReference type="Proteomes" id="UP000198290"/>
    </source>
</evidence>
<keyword evidence="2" id="KW-1185">Reference proteome</keyword>
<reference evidence="2" key="3">
    <citation type="journal article" date="2017" name="Plant Physiol. Biochem.">
        <title>Differential oxidative and antioxidative response of duckweed Lemna minor toward plant growth promoting/inhibiting bacteria.</title>
        <authorList>
            <person name="Ishizawa H."/>
            <person name="Kuroda M."/>
            <person name="Morikawa M."/>
            <person name="Ike M."/>
        </authorList>
    </citation>
    <scope>NUCLEOTIDE SEQUENCE [LARGE SCALE GENOMIC DNA]</scope>
    <source>
        <strain evidence="2">H3</strain>
    </source>
</reference>
<evidence type="ECO:0000313" key="1">
    <source>
        <dbReference type="EMBL" id="BBF86609.1"/>
    </source>
</evidence>
<dbReference type="Proteomes" id="UP000198290">
    <property type="component" value="Chromosome"/>
</dbReference>
<dbReference type="KEGG" id="amah:DLM_3009"/>
<protein>
    <submittedName>
        <fullName evidence="1">Uncharacterized protein</fullName>
    </submittedName>
</protein>
<organism evidence="1 2">
    <name type="scientific">Aquitalea magnusonii</name>
    <dbReference type="NCBI Taxonomy" id="332411"/>
    <lineage>
        <taxon>Bacteria</taxon>
        <taxon>Pseudomonadati</taxon>
        <taxon>Pseudomonadota</taxon>
        <taxon>Betaproteobacteria</taxon>
        <taxon>Neisseriales</taxon>
        <taxon>Chromobacteriaceae</taxon>
        <taxon>Aquitalea</taxon>
    </lineage>
</organism>
<reference evidence="1 2" key="2">
    <citation type="journal article" date="2017" name="Genome Announc.">
        <title>Draft genome sequence of Aquitalea magnusonii strain H3, a plant growth-promoting bacterium of duckweed Lemna minor.</title>
        <authorList>
            <person name="Ishizawa H."/>
            <person name="Kuroda M."/>
            <person name="Ike M."/>
        </authorList>
    </citation>
    <scope>NUCLEOTIDE SEQUENCE [LARGE SCALE GENOMIC DNA]</scope>
    <source>
        <strain evidence="1 2">H3</strain>
    </source>
</reference>
<accession>A0A3G9GIV1</accession>
<reference evidence="2" key="1">
    <citation type="journal article" date="2017" name="Biotechnol. Biofuels">
        <title>Evaluation of environmental bacterial communities as a factor affecting the growth of duckweed Lemna minor.</title>
        <authorList>
            <person name="Ishizawa H."/>
            <person name="Kuroda M."/>
            <person name="Morikawa M."/>
            <person name="Ike M."/>
        </authorList>
    </citation>
    <scope>NUCLEOTIDE SEQUENCE [LARGE SCALE GENOMIC DNA]</scope>
    <source>
        <strain evidence="2">H3</strain>
    </source>
</reference>
<gene>
    <name evidence="1" type="ORF">DLM_3009</name>
</gene>
<proteinExistence type="predicted"/>